<organism evidence="3 4">
    <name type="scientific">Knufia peltigerae</name>
    <dbReference type="NCBI Taxonomy" id="1002370"/>
    <lineage>
        <taxon>Eukaryota</taxon>
        <taxon>Fungi</taxon>
        <taxon>Dikarya</taxon>
        <taxon>Ascomycota</taxon>
        <taxon>Pezizomycotina</taxon>
        <taxon>Eurotiomycetes</taxon>
        <taxon>Chaetothyriomycetidae</taxon>
        <taxon>Chaetothyriales</taxon>
        <taxon>Trichomeriaceae</taxon>
        <taxon>Knufia</taxon>
    </lineage>
</organism>
<evidence type="ECO:0000313" key="4">
    <source>
        <dbReference type="Proteomes" id="UP001172681"/>
    </source>
</evidence>
<feature type="transmembrane region" description="Helical" evidence="2">
    <location>
        <begin position="183"/>
        <end position="204"/>
    </location>
</feature>
<keyword evidence="2" id="KW-0812">Transmembrane</keyword>
<reference evidence="3" key="1">
    <citation type="submission" date="2022-10" db="EMBL/GenBank/DDBJ databases">
        <title>Culturing micro-colonial fungi from biological soil crusts in the Mojave desert and describing Neophaeococcomyces mojavensis, and introducing the new genera and species Taxawa tesnikishii.</title>
        <authorList>
            <person name="Kurbessoian T."/>
            <person name="Stajich J.E."/>
        </authorList>
    </citation>
    <scope>NUCLEOTIDE SEQUENCE</scope>
    <source>
        <strain evidence="3">TK_35</strain>
    </source>
</reference>
<proteinExistence type="predicted"/>
<gene>
    <name evidence="3" type="ORF">H2204_005258</name>
</gene>
<keyword evidence="4" id="KW-1185">Reference proteome</keyword>
<evidence type="ECO:0000313" key="3">
    <source>
        <dbReference type="EMBL" id="KAJ9636658.1"/>
    </source>
</evidence>
<feature type="compositionally biased region" description="Polar residues" evidence="1">
    <location>
        <begin position="15"/>
        <end position="24"/>
    </location>
</feature>
<evidence type="ECO:0000256" key="1">
    <source>
        <dbReference type="SAM" id="MobiDB-lite"/>
    </source>
</evidence>
<evidence type="ECO:0000256" key="2">
    <source>
        <dbReference type="SAM" id="Phobius"/>
    </source>
</evidence>
<feature type="transmembrane region" description="Helical" evidence="2">
    <location>
        <begin position="152"/>
        <end position="171"/>
    </location>
</feature>
<feature type="transmembrane region" description="Helical" evidence="2">
    <location>
        <begin position="516"/>
        <end position="541"/>
    </location>
</feature>
<name>A0AA39CZ17_9EURO</name>
<sequence length="618" mass="66527">MYRKLNRGGDPPHGSSRNTITQPRSIMARDTPQRMSGRLVDIWTAFTIVTVPMLAFSAVLLGLVYKYRVTHSTTGQLERLRPPGATDEDGVYYVNLSATVLIFISSWSSSVGPLLLGFLMTLASYPLTRHYWREIQDQRPTLPTPYQFALSLKFLGGGGWGALYSWMRYLVGWKHQRQIQSRLLTESAFVTVIVTILGIVVFLADTWLHITTSTVSFVNTSPAAGTTNYSLTLVPGCLTTNNSMASRGTQCNLIQSSTGEFLFDPTQSLTVLNNVSDSIAVHSNGPDERYTYLGIPQSGGSSVTSHDYTATTFGMRTECKPASKACNLNHNSGASTPFRCTDAFAGDLEVDKWLESYFSDSTMASNDTSLGVKNPYHYAVAAEFQAAGNSKLSDSDEVITPVHGGLAFLLSCSIWMFDVEYDSINGTITRFVTTPSNDSVATIWQVPIWPTGVAASNLQTAALIAVSTATSAQDLADQYAVAYSKAALGVGAQSVQLSPAVAAQERSSLLVTRLPMAPLFCLLAANLAFVVLGIVLTCVALSTSSGGDGDVVRDVQARLSTAGLVADRFERGRAAAPAAGIEDLFKEHGGQADTVVAIERTAAGGFAYREWSKITDHI</sequence>
<protein>
    <submittedName>
        <fullName evidence="3">Uncharacterized protein</fullName>
    </submittedName>
</protein>
<dbReference type="AlphaFoldDB" id="A0AA39CZ17"/>
<keyword evidence="2" id="KW-1133">Transmembrane helix</keyword>
<accession>A0AA39CZ17</accession>
<dbReference type="Proteomes" id="UP001172681">
    <property type="component" value="Unassembled WGS sequence"/>
</dbReference>
<feature type="transmembrane region" description="Helical" evidence="2">
    <location>
        <begin position="42"/>
        <end position="65"/>
    </location>
</feature>
<comment type="caution">
    <text evidence="3">The sequence shown here is derived from an EMBL/GenBank/DDBJ whole genome shotgun (WGS) entry which is preliminary data.</text>
</comment>
<feature type="region of interest" description="Disordered" evidence="1">
    <location>
        <begin position="1"/>
        <end position="28"/>
    </location>
</feature>
<keyword evidence="2" id="KW-0472">Membrane</keyword>
<dbReference type="EMBL" id="JAPDRN010000028">
    <property type="protein sequence ID" value="KAJ9636658.1"/>
    <property type="molecule type" value="Genomic_DNA"/>
</dbReference>